<sequence>MTTKQVKARLETTYDAMFAPNVVDALTEAGESGSAIDEKKDSGAGKSSLKKRDFDHALFKRAMSDLDFVSSVKSKRHETASDEDGSNSVLFNGVEMTQRQVADEAVRIAKQATAYSTQDSGFCPERSSTCREKFCQMTTPDCIGYTDEEKHQLQQGLCIVLNEVFSSGSCDASAAASTGDDGKSNNCDESGECQLWLKNGQRDRNCKPLKQEELKSRLEDALNSLYASGAVDGGDHAAAGDATSGKKKLEGSDATNSDKKDAGADKVTLQKRNVDRSLIKRELIDGPVRQDLLKRIVSMDEPDIHGADKPVPGSDPAFVTIDKSALLSPDKLYQPTDQEVYQFMSVCAELSQNHDALEQVANAAGVYNQDDVDRLGEHFAELSQDKEEAKKVMQQAKMAQMVRESKSGVGAIPVDDLRDHRKPTMAEQLRKYSEMDVEPGTKFIQGDGGSAK</sequence>
<proteinExistence type="predicted"/>
<dbReference type="EMBL" id="CCFA01000842">
    <property type="protein sequence ID" value="CDW96753.1"/>
    <property type="molecule type" value="Genomic_DNA"/>
</dbReference>
<feature type="compositionally biased region" description="Basic and acidic residues" evidence="1">
    <location>
        <begin position="247"/>
        <end position="264"/>
    </location>
</feature>
<dbReference type="Proteomes" id="UP000242770">
    <property type="component" value="Unassembled WGS sequence"/>
</dbReference>
<name>A0A0F7S7R1_9BASI</name>
<accession>A0A0F7S7R1</accession>
<feature type="region of interest" description="Disordered" evidence="1">
    <location>
        <begin position="30"/>
        <end position="49"/>
    </location>
</feature>
<keyword evidence="3" id="KW-1185">Reference proteome</keyword>
<gene>
    <name evidence="2" type="primary">SSCI16320.1</name>
</gene>
<reference evidence="3" key="1">
    <citation type="submission" date="2014-06" db="EMBL/GenBank/DDBJ databases">
        <authorList>
            <person name="Berkman P.J."/>
        </authorList>
    </citation>
    <scope>NUCLEOTIDE SEQUENCE [LARGE SCALE GENOMIC DNA]</scope>
</reference>
<evidence type="ECO:0000313" key="2">
    <source>
        <dbReference type="EMBL" id="CDW96753.1"/>
    </source>
</evidence>
<evidence type="ECO:0000256" key="1">
    <source>
        <dbReference type="SAM" id="MobiDB-lite"/>
    </source>
</evidence>
<protein>
    <submittedName>
        <fullName evidence="2">Uncharacterized protein</fullName>
    </submittedName>
</protein>
<feature type="region of interest" description="Disordered" evidence="1">
    <location>
        <begin position="233"/>
        <end position="266"/>
    </location>
</feature>
<dbReference type="AlphaFoldDB" id="A0A0F7S7R1"/>
<evidence type="ECO:0000313" key="3">
    <source>
        <dbReference type="Proteomes" id="UP000242770"/>
    </source>
</evidence>
<organism evidence="2 3">
    <name type="scientific">Sporisorium scitamineum</name>
    <dbReference type="NCBI Taxonomy" id="49012"/>
    <lineage>
        <taxon>Eukaryota</taxon>
        <taxon>Fungi</taxon>
        <taxon>Dikarya</taxon>
        <taxon>Basidiomycota</taxon>
        <taxon>Ustilaginomycotina</taxon>
        <taxon>Ustilaginomycetes</taxon>
        <taxon>Ustilaginales</taxon>
        <taxon>Ustilaginaceae</taxon>
        <taxon>Sporisorium</taxon>
    </lineage>
</organism>